<evidence type="ECO:0000256" key="1">
    <source>
        <dbReference type="ARBA" id="ARBA00009156"/>
    </source>
</evidence>
<feature type="domain" description="Carbohydrate kinase FGGY C-terminal" evidence="9">
    <location>
        <begin position="249"/>
        <end position="434"/>
    </location>
</feature>
<evidence type="ECO:0000259" key="9">
    <source>
        <dbReference type="Pfam" id="PF02782"/>
    </source>
</evidence>
<comment type="caution">
    <text evidence="10">The sequence shown here is derived from an EMBL/GenBank/DDBJ whole genome shotgun (WGS) entry which is preliminary data.</text>
</comment>
<gene>
    <name evidence="10" type="ORF">SOASR032_20710</name>
</gene>
<keyword evidence="11" id="KW-1185">Reference proteome</keyword>
<protein>
    <recommendedName>
        <fullName evidence="6">ATP:glycerol 3-phosphotransferase</fullName>
    </recommendedName>
</protein>
<dbReference type="InterPro" id="IPR018484">
    <property type="entry name" value="FGGY_N"/>
</dbReference>
<evidence type="ECO:0000313" key="10">
    <source>
        <dbReference type="EMBL" id="GKX63502.1"/>
    </source>
</evidence>
<evidence type="ECO:0000256" key="6">
    <source>
        <dbReference type="ARBA" id="ARBA00043149"/>
    </source>
</evidence>
<comment type="similarity">
    <text evidence="1 7">Belongs to the FGGY kinase family.</text>
</comment>
<keyword evidence="2 7" id="KW-0808">Transferase</keyword>
<dbReference type="PANTHER" id="PTHR10196:SF69">
    <property type="entry name" value="GLYCEROL KINASE"/>
    <property type="match status" value="1"/>
</dbReference>
<dbReference type="Proteomes" id="UP001059610">
    <property type="component" value="Unassembled WGS sequence"/>
</dbReference>
<dbReference type="InterPro" id="IPR018483">
    <property type="entry name" value="Carb_kinase_FGGY_CS"/>
</dbReference>
<dbReference type="Pfam" id="PF02782">
    <property type="entry name" value="FGGY_C"/>
    <property type="match status" value="1"/>
</dbReference>
<keyword evidence="5" id="KW-0067">ATP-binding</keyword>
<dbReference type="PANTHER" id="PTHR10196">
    <property type="entry name" value="SUGAR KINASE"/>
    <property type="match status" value="1"/>
</dbReference>
<evidence type="ECO:0000256" key="2">
    <source>
        <dbReference type="ARBA" id="ARBA00022679"/>
    </source>
</evidence>
<evidence type="ECO:0000313" key="11">
    <source>
        <dbReference type="Proteomes" id="UP001059610"/>
    </source>
</evidence>
<evidence type="ECO:0000259" key="8">
    <source>
        <dbReference type="Pfam" id="PF00370"/>
    </source>
</evidence>
<dbReference type="InterPro" id="IPR000577">
    <property type="entry name" value="Carb_kinase_FGGY"/>
</dbReference>
<dbReference type="EMBL" id="BRLJ01000005">
    <property type="protein sequence ID" value="GKX63502.1"/>
    <property type="molecule type" value="Genomic_DNA"/>
</dbReference>
<evidence type="ECO:0000256" key="5">
    <source>
        <dbReference type="ARBA" id="ARBA00022840"/>
    </source>
</evidence>
<dbReference type="Pfam" id="PF00370">
    <property type="entry name" value="FGGY_N"/>
    <property type="match status" value="1"/>
</dbReference>
<evidence type="ECO:0000256" key="3">
    <source>
        <dbReference type="ARBA" id="ARBA00022741"/>
    </source>
</evidence>
<evidence type="ECO:0000256" key="4">
    <source>
        <dbReference type="ARBA" id="ARBA00022777"/>
    </source>
</evidence>
<dbReference type="SUPFAM" id="SSF53067">
    <property type="entry name" value="Actin-like ATPase domain"/>
    <property type="match status" value="2"/>
</dbReference>
<dbReference type="InterPro" id="IPR043129">
    <property type="entry name" value="ATPase_NBD"/>
</dbReference>
<dbReference type="RefSeq" id="WP_114987011.1">
    <property type="nucleotide sequence ID" value="NZ_BRLJ01000005.1"/>
</dbReference>
<keyword evidence="3" id="KW-0547">Nucleotide-binding</keyword>
<reference evidence="10" key="1">
    <citation type="submission" date="2022-06" db="EMBL/GenBank/DDBJ databases">
        <title>Draft genome sequences of Pragia fontium str. JCM24417.</title>
        <authorList>
            <person name="Wakabayashi Y."/>
            <person name="Kojima K."/>
        </authorList>
    </citation>
    <scope>NUCLEOTIDE SEQUENCE</scope>
    <source>
        <strain evidence="10">JCM 24417</strain>
    </source>
</reference>
<evidence type="ECO:0000256" key="7">
    <source>
        <dbReference type="RuleBase" id="RU003733"/>
    </source>
</evidence>
<dbReference type="InterPro" id="IPR018485">
    <property type="entry name" value="FGGY_C"/>
</dbReference>
<proteinExistence type="inferred from homology"/>
<dbReference type="Gene3D" id="3.30.420.40">
    <property type="match status" value="2"/>
</dbReference>
<dbReference type="PIRSF" id="PIRSF000538">
    <property type="entry name" value="GlpK"/>
    <property type="match status" value="1"/>
</dbReference>
<keyword evidence="4 7" id="KW-0418">Kinase</keyword>
<dbReference type="PROSITE" id="PS00933">
    <property type="entry name" value="FGGY_KINASES_1"/>
    <property type="match status" value="1"/>
</dbReference>
<feature type="domain" description="Carbohydrate kinase FGGY N-terminal" evidence="8">
    <location>
        <begin position="6"/>
        <end position="219"/>
    </location>
</feature>
<dbReference type="GO" id="GO:0016301">
    <property type="term" value="F:kinase activity"/>
    <property type="evidence" value="ECO:0007669"/>
    <property type="project" value="UniProtKB-KW"/>
</dbReference>
<accession>A0ABQ5LKV7</accession>
<name>A0ABQ5LKV7_9GAMM</name>
<organism evidence="10 11">
    <name type="scientific">Pragia fontium</name>
    <dbReference type="NCBI Taxonomy" id="82985"/>
    <lineage>
        <taxon>Bacteria</taxon>
        <taxon>Pseudomonadati</taxon>
        <taxon>Pseudomonadota</taxon>
        <taxon>Gammaproteobacteria</taxon>
        <taxon>Enterobacterales</taxon>
        <taxon>Budviciaceae</taxon>
        <taxon>Pragia</taxon>
    </lineage>
</organism>
<sequence length="480" mass="52463">MLNQRYAAIDQGTTGTRVVVFDESGRSHSPMSIPHKQITLNSGWVEQDPEEILGNIVKCLASCEVVDAIGICHQGESIVAWHADTKHPLYNAIIWQDMRTEKRIQQLKDAGLEPIVQSKSGLPLDPYFSASKMNWIIENIVGVKELAAKGKLRIGTMDSFFLDRLCGVYCTDYNSASRTSLFNIHTLEWDSELCEIFNVPIHCLAPIRDTTSHFGNINLDGHLTPVTASIVDQFAGTYGHGCRHKGDAKVTFGTGAFLQSLTGTEIADIGDSGLLPTLCWKFPDSPAVFGLDGGVYNAASAINWARKIGLFNDFDELDSFRKESAISRGLAFVPALSGLGCPYWDRSAAGIWTGLSLDVERKDMLQSVLEGIAVRSAEVILAMDKLSPLGDSISVDGGLSSNTYFKQFLANIIQKKIVAPANREVTALGTAMLARKGFGLERPISFNTDAHITTPNDASMFGVIEQYQDIISRSRGLRHS</sequence>
<dbReference type="PROSITE" id="PS00445">
    <property type="entry name" value="FGGY_KINASES_2"/>
    <property type="match status" value="1"/>
</dbReference>